<keyword evidence="2" id="KW-0812">Transmembrane</keyword>
<dbReference type="Pfam" id="PF12223">
    <property type="entry name" value="DUF3602"/>
    <property type="match status" value="1"/>
</dbReference>
<feature type="transmembrane region" description="Helical" evidence="2">
    <location>
        <begin position="113"/>
        <end position="137"/>
    </location>
</feature>
<sequence>MTDQKRISTGRGGAGNMVSVPGTATTGTGTGTVAGAGAGAGAATVTSRTPADLVTPTIKSDMYTTGRGGSGNIVANDDPAVARMAQDVEVDVIGESKGEKVFLGRGEFKKKNLFLFFFPSSFFGHRLLVSYGCGFGFRFQRVMDLLSTLFWILPCLFLLFFFFFFFLFAANVNRWCGQYI</sequence>
<dbReference type="PANTHER" id="PTHR34693">
    <property type="entry name" value="PROTEIN PAR32"/>
    <property type="match status" value="1"/>
</dbReference>
<reference evidence="3" key="1">
    <citation type="submission" date="2021-01" db="EMBL/GenBank/DDBJ databases">
        <title>Chromosome-level genome assembly of a human fungal pathogen reveals clustering of transcriptionally co-regulated genes.</title>
        <authorList>
            <person name="Voorhies M."/>
            <person name="Cohen S."/>
            <person name="Shea T.P."/>
            <person name="Petrus S."/>
            <person name="Munoz J.F."/>
            <person name="Poplawski S."/>
            <person name="Goldman W.E."/>
            <person name="Michael T."/>
            <person name="Cuomo C.A."/>
            <person name="Sil A."/>
            <person name="Beyhan S."/>
        </authorList>
    </citation>
    <scope>NUCLEOTIDE SEQUENCE</scope>
    <source>
        <strain evidence="3">H88</strain>
    </source>
</reference>
<protein>
    <submittedName>
        <fullName evidence="3">Uncharacterized protein</fullName>
    </submittedName>
</protein>
<feature type="transmembrane region" description="Helical" evidence="2">
    <location>
        <begin position="149"/>
        <end position="170"/>
    </location>
</feature>
<evidence type="ECO:0000313" key="4">
    <source>
        <dbReference type="Proteomes" id="UP000663419"/>
    </source>
</evidence>
<dbReference type="InterPro" id="IPR022024">
    <property type="entry name" value="DUF3602"/>
</dbReference>
<name>A0A8A1LLB3_AJEC8</name>
<proteinExistence type="predicted"/>
<organism evidence="3 4">
    <name type="scientific">Ajellomyces capsulatus (strain H88)</name>
    <name type="common">Darling's disease fungus</name>
    <name type="synonym">Histoplasma capsulatum</name>
    <dbReference type="NCBI Taxonomy" id="544711"/>
    <lineage>
        <taxon>Eukaryota</taxon>
        <taxon>Fungi</taxon>
        <taxon>Dikarya</taxon>
        <taxon>Ascomycota</taxon>
        <taxon>Pezizomycotina</taxon>
        <taxon>Eurotiomycetes</taxon>
        <taxon>Eurotiomycetidae</taxon>
        <taxon>Onygenales</taxon>
        <taxon>Ajellomycetaceae</taxon>
        <taxon>Histoplasma</taxon>
    </lineage>
</organism>
<evidence type="ECO:0000256" key="2">
    <source>
        <dbReference type="SAM" id="Phobius"/>
    </source>
</evidence>
<feature type="region of interest" description="Disordered" evidence="1">
    <location>
        <begin position="1"/>
        <end position="20"/>
    </location>
</feature>
<dbReference type="AlphaFoldDB" id="A0A8A1LLB3"/>
<dbReference type="VEuPathDB" id="FungiDB:I7I53_02431"/>
<dbReference type="EMBL" id="CP069104">
    <property type="protein sequence ID" value="QSS54769.1"/>
    <property type="molecule type" value="Genomic_DNA"/>
</dbReference>
<dbReference type="Proteomes" id="UP000663419">
    <property type="component" value="Chromosome 3"/>
</dbReference>
<evidence type="ECO:0000256" key="1">
    <source>
        <dbReference type="SAM" id="MobiDB-lite"/>
    </source>
</evidence>
<keyword evidence="2" id="KW-1133">Transmembrane helix</keyword>
<evidence type="ECO:0000313" key="3">
    <source>
        <dbReference type="EMBL" id="QSS54769.1"/>
    </source>
</evidence>
<dbReference type="InterPro" id="IPR053203">
    <property type="entry name" value="Cisplatin_resist-associated"/>
</dbReference>
<gene>
    <name evidence="3" type="ORF">I7I53_02431</name>
</gene>
<accession>A0A8A1LLB3</accession>
<dbReference type="PANTHER" id="PTHR34693:SF1">
    <property type="entry name" value="PROTEIN PAR32"/>
    <property type="match status" value="1"/>
</dbReference>
<keyword evidence="2" id="KW-0472">Membrane</keyword>